<organism evidence="2 3">
    <name type="scientific">Microvenator marinus</name>
    <dbReference type="NCBI Taxonomy" id="2600177"/>
    <lineage>
        <taxon>Bacteria</taxon>
        <taxon>Deltaproteobacteria</taxon>
        <taxon>Bradymonadales</taxon>
        <taxon>Microvenatoraceae</taxon>
        <taxon>Microvenator</taxon>
    </lineage>
</organism>
<evidence type="ECO:0008006" key="4">
    <source>
        <dbReference type="Google" id="ProtNLM"/>
    </source>
</evidence>
<dbReference type="Proteomes" id="UP000321595">
    <property type="component" value="Chromosome"/>
</dbReference>
<proteinExistence type="predicted"/>
<name>A0A5B8XWJ8_9DELT</name>
<dbReference type="OrthoDB" id="5525978at2"/>
<protein>
    <recommendedName>
        <fullName evidence="4">Tetratricopeptide repeat protein</fullName>
    </recommendedName>
</protein>
<reference evidence="2 3" key="1">
    <citation type="submission" date="2019-08" db="EMBL/GenBank/DDBJ databases">
        <authorList>
            <person name="Liang Q."/>
        </authorList>
    </citation>
    <scope>NUCLEOTIDE SEQUENCE [LARGE SCALE GENOMIC DNA]</scope>
    <source>
        <strain evidence="2 3">V1718</strain>
    </source>
</reference>
<dbReference type="InterPro" id="IPR019734">
    <property type="entry name" value="TPR_rpt"/>
</dbReference>
<dbReference type="EMBL" id="CP042467">
    <property type="protein sequence ID" value="QED29551.1"/>
    <property type="molecule type" value="Genomic_DNA"/>
</dbReference>
<dbReference type="PANTHER" id="PTHR12558:SF13">
    <property type="entry name" value="CELL DIVISION CYCLE PROTEIN 27 HOMOLOG"/>
    <property type="match status" value="1"/>
</dbReference>
<keyword evidence="3" id="KW-1185">Reference proteome</keyword>
<gene>
    <name evidence="2" type="ORF">FRD01_20385</name>
</gene>
<dbReference type="RefSeq" id="WP_146962784.1">
    <property type="nucleotide sequence ID" value="NZ_CP042467.1"/>
</dbReference>
<feature type="coiled-coil region" evidence="1">
    <location>
        <begin position="1078"/>
        <end position="1105"/>
    </location>
</feature>
<keyword evidence="1" id="KW-0175">Coiled coil</keyword>
<sequence length="1333" mass="149384">MDAESTQNNPLGLNLDFLFGRGYLWAKNERLSDWIELDHLRMEIPDLAFPFDARSGLHRFRNTRCLVREIEISTSEVGLADLVSRAAKEVHGFDAIDVHFLDGAIHVSARVKSLGASAFISFRVALIPPEPSRADEVHVSIYDYRAYGTLPFPARILVAELMTRILSTPALRPPGRGDSFSIGIAGDILRVRPLKLLLLHLFPHVGWKLPNLSNITLDQAHIRPGRLTLRALSPENWETQKASFRTPLVATTEGGRALAAYEAKDLFSHGDQAIFDRQLPQALDQFFGYRDIYGNHPELIARLFDLLLADPSVSNLAHLDAICDELEREDPDDLNAAVARMRAARVRSDNARSIASLKRIAELLHQRGETLDWILCQLSLAELLESQSPKEAAAILREILRVSPRNQIVLEQLKRIYENESESAGVEDVLKRLTGVYTDREKLTQTYLELAQHLMNRQGELAEARVYLERVLRLDPTQLDALYTLGESYLLSLEPLRALKAFGSAARSAQVRQQNSRASQLHEKAAKIWLEHVQDPQQALLSARRALELSDERPDAERADLLRWVADLCATHDRLDEAVTYLVGALEILERKSSKEEEIEIHHKLAEIFTLRQRDDSAASHLRRVLELAPADPVAATKLEEHYKLSGSPEQLLELFRFLENQRDSKADKAELALKTADVFKHLGMIEDAASALERALDLGHPRALDHLTQLLERSQLFGRLRDVLARKLPQIEERDARWEVLVSLGRTSLFGLADAPAATRYYMEALQVRPTQLEALYGARDALEVIVSKDYHAPSPVGQGPASRLLERIVSRLAEVSPDHELQRDALIRLAELATLRGDQEQARVASERASGLARSGKVDERLDELLGNPFEEVTSPEEAKEPANVHEFRREFEQTIKKPHSIPPLESLSAKSLVPKGLSAPKPQDFVQKVNDARASDDPSELAGALEALVTAAKEGRVLLDADEIVRHSKELGELYYYDLEESKPALAHLEFVRESDPEGVGAQPGIMNALEAIYEETGHAEGRIKILEERLARAESEEMDTVYRLLLAQLIWETFGDRDRAGTWLNRILEKEPRHEAAHRLLAEIARELEDWEAAAEHLRTVLAVSSGGLDSVETERELAKILSDHLGKPRQAIQHLRSVLEAAPGDSGALNMLKSAQVKLGDWKGYTESLLLELSLLTGRKDLDVPALTTLEAESIPTPLRIPASQIVSDLAHVVEAELESLDEARHLWKLVHRLWPDHVEALERRIEINRKLGAKRDLAQDLEAYADLLLDPNERFRVLRESGLLHHEIGETDAARVLLTQAIAIAESADVATDKVDEVRRALQALTT</sequence>
<dbReference type="SUPFAM" id="SSF48452">
    <property type="entry name" value="TPR-like"/>
    <property type="match status" value="4"/>
</dbReference>
<dbReference type="SMART" id="SM00028">
    <property type="entry name" value="TPR"/>
    <property type="match status" value="6"/>
</dbReference>
<evidence type="ECO:0000313" key="2">
    <source>
        <dbReference type="EMBL" id="QED29551.1"/>
    </source>
</evidence>
<evidence type="ECO:0000256" key="1">
    <source>
        <dbReference type="SAM" id="Coils"/>
    </source>
</evidence>
<dbReference type="InterPro" id="IPR011990">
    <property type="entry name" value="TPR-like_helical_dom_sf"/>
</dbReference>
<dbReference type="KEGG" id="bbae:FRD01_20385"/>
<dbReference type="Gene3D" id="1.25.40.10">
    <property type="entry name" value="Tetratricopeptide repeat domain"/>
    <property type="match status" value="4"/>
</dbReference>
<accession>A0A5B8XWJ8</accession>
<evidence type="ECO:0000313" key="3">
    <source>
        <dbReference type="Proteomes" id="UP000321595"/>
    </source>
</evidence>
<dbReference type="PANTHER" id="PTHR12558">
    <property type="entry name" value="CELL DIVISION CYCLE 16,23,27"/>
    <property type="match status" value="1"/>
</dbReference>